<sequence>MISERIKCLREQCGMTQAQLAKQLGLSRSGVNAWEMGISVPSVSYLVELAEVFQVTTDYLLERTHQEMVDISGLDEEEKQLVYQLLACLKKRQLIPNESESVSYTHLTLPTIVT</sequence>
<dbReference type="GO" id="GO:0003677">
    <property type="term" value="F:DNA binding"/>
    <property type="evidence" value="ECO:0007669"/>
    <property type="project" value="UniProtKB-KW"/>
</dbReference>
<feature type="domain" description="HTH cro/C1-type" evidence="2">
    <location>
        <begin position="6"/>
        <end position="60"/>
    </location>
</feature>
<evidence type="ECO:0000259" key="2">
    <source>
        <dbReference type="PROSITE" id="PS50943"/>
    </source>
</evidence>
<dbReference type="Gene3D" id="1.10.260.40">
    <property type="entry name" value="lambda repressor-like DNA-binding domains"/>
    <property type="match status" value="1"/>
</dbReference>
<keyword evidence="1" id="KW-0238">DNA-binding</keyword>
<dbReference type="Pfam" id="PF01381">
    <property type="entry name" value="HTH_3"/>
    <property type="match status" value="1"/>
</dbReference>
<evidence type="ECO:0000313" key="3">
    <source>
        <dbReference type="EMBL" id="MBU3806256.1"/>
    </source>
</evidence>
<evidence type="ECO:0000313" key="4">
    <source>
        <dbReference type="Proteomes" id="UP000713596"/>
    </source>
</evidence>
<accession>A0A948T2X4</accession>
<dbReference type="AlphaFoldDB" id="A0A948T2X4"/>
<dbReference type="SUPFAM" id="SSF47413">
    <property type="entry name" value="lambda repressor-like DNA-binding domains"/>
    <property type="match status" value="1"/>
</dbReference>
<reference evidence="3" key="1">
    <citation type="journal article" date="2021" name="PeerJ">
        <title>Extensive microbial diversity within the chicken gut microbiome revealed by metagenomics and culture.</title>
        <authorList>
            <person name="Gilroy R."/>
            <person name="Ravi A."/>
            <person name="Getino M."/>
            <person name="Pursley I."/>
            <person name="Horton D.L."/>
            <person name="Alikhan N.F."/>
            <person name="Baker D."/>
            <person name="Gharbi K."/>
            <person name="Hall N."/>
            <person name="Watson M."/>
            <person name="Adriaenssens E.M."/>
            <person name="Foster-Nyarko E."/>
            <person name="Jarju S."/>
            <person name="Secka A."/>
            <person name="Antonio M."/>
            <person name="Oren A."/>
            <person name="Chaudhuri R.R."/>
            <person name="La Ragione R."/>
            <person name="Hildebrand F."/>
            <person name="Pallen M.J."/>
        </authorList>
    </citation>
    <scope>NUCLEOTIDE SEQUENCE</scope>
    <source>
        <strain evidence="3">B5_2728</strain>
    </source>
</reference>
<proteinExistence type="predicted"/>
<dbReference type="CDD" id="cd00093">
    <property type="entry name" value="HTH_XRE"/>
    <property type="match status" value="1"/>
</dbReference>
<dbReference type="Proteomes" id="UP000713596">
    <property type="component" value="Unassembled WGS sequence"/>
</dbReference>
<dbReference type="PROSITE" id="PS50943">
    <property type="entry name" value="HTH_CROC1"/>
    <property type="match status" value="1"/>
</dbReference>
<dbReference type="InterPro" id="IPR001387">
    <property type="entry name" value="Cro/C1-type_HTH"/>
</dbReference>
<evidence type="ECO:0000256" key="1">
    <source>
        <dbReference type="ARBA" id="ARBA00023125"/>
    </source>
</evidence>
<reference evidence="3" key="2">
    <citation type="submission" date="2021-04" db="EMBL/GenBank/DDBJ databases">
        <authorList>
            <person name="Gilroy R."/>
        </authorList>
    </citation>
    <scope>NUCLEOTIDE SEQUENCE</scope>
    <source>
        <strain evidence="3">B5_2728</strain>
    </source>
</reference>
<organism evidence="3 4">
    <name type="scientific">Candidatus Allofournierella pullistercoris</name>
    <dbReference type="NCBI Taxonomy" id="2838597"/>
    <lineage>
        <taxon>Bacteria</taxon>
        <taxon>Bacillati</taxon>
        <taxon>Bacillota</taxon>
        <taxon>Clostridia</taxon>
        <taxon>Eubacteriales</taxon>
        <taxon>Oscillospiraceae</taxon>
        <taxon>Allofournierella</taxon>
    </lineage>
</organism>
<protein>
    <submittedName>
        <fullName evidence="3">Helix-turn-helix domain-containing protein</fullName>
    </submittedName>
</protein>
<comment type="caution">
    <text evidence="3">The sequence shown here is derived from an EMBL/GenBank/DDBJ whole genome shotgun (WGS) entry which is preliminary data.</text>
</comment>
<feature type="non-terminal residue" evidence="3">
    <location>
        <position position="114"/>
    </location>
</feature>
<dbReference type="PANTHER" id="PTHR46558">
    <property type="entry name" value="TRACRIPTIONAL REGULATORY PROTEIN-RELATED-RELATED"/>
    <property type="match status" value="1"/>
</dbReference>
<gene>
    <name evidence="3" type="ORF">H9882_05120</name>
</gene>
<dbReference type="InterPro" id="IPR010982">
    <property type="entry name" value="Lambda_DNA-bd_dom_sf"/>
</dbReference>
<dbReference type="SMART" id="SM00530">
    <property type="entry name" value="HTH_XRE"/>
    <property type="match status" value="1"/>
</dbReference>
<dbReference type="EMBL" id="JAHLFP010000039">
    <property type="protein sequence ID" value="MBU3806256.1"/>
    <property type="molecule type" value="Genomic_DNA"/>
</dbReference>
<name>A0A948T2X4_9FIRM</name>
<dbReference type="PANTHER" id="PTHR46558:SF4">
    <property type="entry name" value="DNA-BIDING PHAGE PROTEIN"/>
    <property type="match status" value="1"/>
</dbReference>